<evidence type="ECO:0000256" key="5">
    <source>
        <dbReference type="ARBA" id="ARBA00022989"/>
    </source>
</evidence>
<organism evidence="9 10">
    <name type="scientific">Labrys monachus</name>
    <dbReference type="NCBI Taxonomy" id="217067"/>
    <lineage>
        <taxon>Bacteria</taxon>
        <taxon>Pseudomonadati</taxon>
        <taxon>Pseudomonadota</taxon>
        <taxon>Alphaproteobacteria</taxon>
        <taxon>Hyphomicrobiales</taxon>
        <taxon>Xanthobacteraceae</taxon>
        <taxon>Labrys</taxon>
    </lineage>
</organism>
<dbReference type="Pfam" id="PF00528">
    <property type="entry name" value="BPD_transp_1"/>
    <property type="match status" value="1"/>
</dbReference>
<dbReference type="CDD" id="cd06261">
    <property type="entry name" value="TM_PBP2"/>
    <property type="match status" value="1"/>
</dbReference>
<dbReference type="PANTHER" id="PTHR30151">
    <property type="entry name" value="ALKANE SULFONATE ABC TRANSPORTER-RELATED, MEMBRANE SUBUNIT"/>
    <property type="match status" value="1"/>
</dbReference>
<dbReference type="PANTHER" id="PTHR30151:SF0">
    <property type="entry name" value="ABC TRANSPORTER PERMEASE PROTEIN MJ0413-RELATED"/>
    <property type="match status" value="1"/>
</dbReference>
<accession>A0ABU0FA87</accession>
<sequence>MSETRAIPTSPARNGSGVADGIEKESFWLRRQKLVVGSLSMVALLVVWELVARLAIDDPAILPAPSLVLSVCLQHLTLPYPAQNSTLPEHTLYSIVRILIGFVAGSIAGIAIGAAMSAIKWVRYAIDPVIELMRPLPPLAFIPLLVVWFGIGEVPKMVLIFIGVVPIMIIATLAGLDGVPKQLLDAAASLGASPRYAMVHVRIRAALVPIVTGMRVAVGVSWTSIVAAEMIAADHGIGYVILEAGNYLDTALVFSAIIIIGIVGLVMDRALRLILRKLDPTQ</sequence>
<keyword evidence="10" id="KW-1185">Reference proteome</keyword>
<proteinExistence type="inferred from homology"/>
<name>A0ABU0FA87_9HYPH</name>
<feature type="transmembrane region" description="Helical" evidence="7">
    <location>
        <begin position="157"/>
        <end position="176"/>
    </location>
</feature>
<feature type="transmembrane region" description="Helical" evidence="7">
    <location>
        <begin position="247"/>
        <end position="267"/>
    </location>
</feature>
<dbReference type="InterPro" id="IPR035906">
    <property type="entry name" value="MetI-like_sf"/>
</dbReference>
<comment type="subcellular location">
    <subcellularLocation>
        <location evidence="1 7">Cell membrane</location>
        <topology evidence="1 7">Multi-pass membrane protein</topology>
    </subcellularLocation>
</comment>
<protein>
    <submittedName>
        <fullName evidence="9">NitT/TauT family transport system permease protein/taurine transport system permease protein</fullName>
    </submittedName>
</protein>
<dbReference type="InterPro" id="IPR000515">
    <property type="entry name" value="MetI-like"/>
</dbReference>
<keyword evidence="3" id="KW-1003">Cell membrane</keyword>
<keyword evidence="4 7" id="KW-0812">Transmembrane</keyword>
<comment type="similarity">
    <text evidence="7">Belongs to the binding-protein-dependent transport system permease family.</text>
</comment>
<comment type="caution">
    <text evidence="9">The sequence shown here is derived from an EMBL/GenBank/DDBJ whole genome shotgun (WGS) entry which is preliminary data.</text>
</comment>
<reference evidence="9 10" key="1">
    <citation type="submission" date="2023-07" db="EMBL/GenBank/DDBJ databases">
        <title>Genomic Encyclopedia of Type Strains, Phase IV (KMG-IV): sequencing the most valuable type-strain genomes for metagenomic binning, comparative biology and taxonomic classification.</title>
        <authorList>
            <person name="Goeker M."/>
        </authorList>
    </citation>
    <scope>NUCLEOTIDE SEQUENCE [LARGE SCALE GENOMIC DNA]</scope>
    <source>
        <strain evidence="9 10">DSM 5896</strain>
    </source>
</reference>
<keyword evidence="2 7" id="KW-0813">Transport</keyword>
<feature type="transmembrane region" description="Helical" evidence="7">
    <location>
        <begin position="131"/>
        <end position="151"/>
    </location>
</feature>
<evidence type="ECO:0000256" key="4">
    <source>
        <dbReference type="ARBA" id="ARBA00022692"/>
    </source>
</evidence>
<evidence type="ECO:0000256" key="1">
    <source>
        <dbReference type="ARBA" id="ARBA00004651"/>
    </source>
</evidence>
<keyword evidence="5 7" id="KW-1133">Transmembrane helix</keyword>
<dbReference type="Gene3D" id="1.10.3720.10">
    <property type="entry name" value="MetI-like"/>
    <property type="match status" value="1"/>
</dbReference>
<keyword evidence="6 7" id="KW-0472">Membrane</keyword>
<evidence type="ECO:0000256" key="2">
    <source>
        <dbReference type="ARBA" id="ARBA00022448"/>
    </source>
</evidence>
<evidence type="ECO:0000313" key="9">
    <source>
        <dbReference type="EMBL" id="MDQ0391537.1"/>
    </source>
</evidence>
<dbReference type="Proteomes" id="UP001237448">
    <property type="component" value="Unassembled WGS sequence"/>
</dbReference>
<dbReference type="RefSeq" id="WP_307424020.1">
    <property type="nucleotide sequence ID" value="NZ_JAUSVK010000001.1"/>
</dbReference>
<evidence type="ECO:0000256" key="7">
    <source>
        <dbReference type="RuleBase" id="RU363032"/>
    </source>
</evidence>
<dbReference type="PROSITE" id="PS50928">
    <property type="entry name" value="ABC_TM1"/>
    <property type="match status" value="1"/>
</dbReference>
<feature type="transmembrane region" description="Helical" evidence="7">
    <location>
        <begin position="34"/>
        <end position="56"/>
    </location>
</feature>
<gene>
    <name evidence="9" type="ORF">J3R73_001329</name>
</gene>
<feature type="transmembrane region" description="Helical" evidence="7">
    <location>
        <begin position="205"/>
        <end position="227"/>
    </location>
</feature>
<evidence type="ECO:0000256" key="3">
    <source>
        <dbReference type="ARBA" id="ARBA00022475"/>
    </source>
</evidence>
<evidence type="ECO:0000256" key="6">
    <source>
        <dbReference type="ARBA" id="ARBA00023136"/>
    </source>
</evidence>
<feature type="transmembrane region" description="Helical" evidence="7">
    <location>
        <begin position="95"/>
        <end position="119"/>
    </location>
</feature>
<evidence type="ECO:0000259" key="8">
    <source>
        <dbReference type="PROSITE" id="PS50928"/>
    </source>
</evidence>
<dbReference type="EMBL" id="JAUSVK010000001">
    <property type="protein sequence ID" value="MDQ0391537.1"/>
    <property type="molecule type" value="Genomic_DNA"/>
</dbReference>
<dbReference type="SUPFAM" id="SSF161098">
    <property type="entry name" value="MetI-like"/>
    <property type="match status" value="1"/>
</dbReference>
<evidence type="ECO:0000313" key="10">
    <source>
        <dbReference type="Proteomes" id="UP001237448"/>
    </source>
</evidence>
<feature type="domain" description="ABC transmembrane type-1" evidence="8">
    <location>
        <begin position="87"/>
        <end position="275"/>
    </location>
</feature>